<dbReference type="GO" id="GO:0070534">
    <property type="term" value="P:protein K63-linked ubiquitination"/>
    <property type="evidence" value="ECO:0007669"/>
    <property type="project" value="UniProtKB-UniRule"/>
</dbReference>
<dbReference type="InterPro" id="IPR055340">
    <property type="entry name" value="RING-Ubox_PRP19"/>
</dbReference>
<evidence type="ECO:0000256" key="12">
    <source>
        <dbReference type="ARBA" id="ARBA00023204"/>
    </source>
</evidence>
<dbReference type="PANTHER" id="PTHR43995">
    <property type="entry name" value="PRE-MRNA-PROCESSING FACTOR 19"/>
    <property type="match status" value="1"/>
</dbReference>
<dbReference type="GO" id="GO:0000398">
    <property type="term" value="P:mRNA splicing, via spliceosome"/>
    <property type="evidence" value="ECO:0007669"/>
    <property type="project" value="InterPro"/>
</dbReference>
<evidence type="ECO:0000313" key="17">
    <source>
        <dbReference type="EMBL" id="CAE0706590.1"/>
    </source>
</evidence>
<dbReference type="InterPro" id="IPR001680">
    <property type="entry name" value="WD40_rpt"/>
</dbReference>
<feature type="domain" description="U-box" evidence="16">
    <location>
        <begin position="1"/>
        <end position="71"/>
    </location>
</feature>
<accession>A0A7S4A7T4</accession>
<dbReference type="Gene3D" id="2.130.10.10">
    <property type="entry name" value="YVTN repeat-like/Quinoprotein amine dehydrogenase"/>
    <property type="match status" value="1"/>
</dbReference>
<evidence type="ECO:0000256" key="6">
    <source>
        <dbReference type="ARBA" id="ARBA00022679"/>
    </source>
</evidence>
<dbReference type="InterPro" id="IPR038959">
    <property type="entry name" value="Prp19"/>
</dbReference>
<comment type="pathway">
    <text evidence="2 15">Protein modification; protein ubiquitination.</text>
</comment>
<dbReference type="PROSITE" id="PS50294">
    <property type="entry name" value="WD_REPEATS_REGION"/>
    <property type="match status" value="1"/>
</dbReference>
<protein>
    <recommendedName>
        <fullName evidence="15">Pre-mRNA-processing factor 19</fullName>
        <ecNumber evidence="15">2.3.2.27</ecNumber>
    </recommendedName>
</protein>
<dbReference type="OrthoDB" id="687049at2759"/>
<keyword evidence="13 15" id="KW-0539">Nucleus</keyword>
<dbReference type="Pfam" id="PF08606">
    <property type="entry name" value="Prp19"/>
    <property type="match status" value="1"/>
</dbReference>
<evidence type="ECO:0000256" key="7">
    <source>
        <dbReference type="ARBA" id="ARBA00022728"/>
    </source>
</evidence>
<evidence type="ECO:0000256" key="13">
    <source>
        <dbReference type="ARBA" id="ARBA00023242"/>
    </source>
</evidence>
<dbReference type="AlphaFoldDB" id="A0A7S4A7T4"/>
<keyword evidence="10 15" id="KW-0833">Ubl conjugation pathway</keyword>
<dbReference type="SUPFAM" id="SSF57850">
    <property type="entry name" value="RING/U-box"/>
    <property type="match status" value="1"/>
</dbReference>
<reference evidence="18" key="2">
    <citation type="submission" date="2021-11" db="EMBL/GenBank/DDBJ databases">
        <authorList>
            <consortium name="Genoscope - CEA"/>
            <person name="William W."/>
        </authorList>
    </citation>
    <scope>NUCLEOTIDE SEQUENCE</scope>
</reference>
<evidence type="ECO:0000256" key="15">
    <source>
        <dbReference type="RuleBase" id="RU367101"/>
    </source>
</evidence>
<comment type="subunit">
    <text evidence="15">Homotetramer.</text>
</comment>
<evidence type="ECO:0000313" key="19">
    <source>
        <dbReference type="Proteomes" id="UP000789595"/>
    </source>
</evidence>
<comment type="similarity">
    <text evidence="3 15">Belongs to the WD repeat PRP19 family.</text>
</comment>
<gene>
    <name evidence="17" type="ORF">PCAL00307_LOCUS22041</name>
    <name evidence="18" type="ORF">PECAL_6P01490</name>
</gene>
<evidence type="ECO:0000256" key="1">
    <source>
        <dbReference type="ARBA" id="ARBA00004123"/>
    </source>
</evidence>
<evidence type="ECO:0000256" key="4">
    <source>
        <dbReference type="ARBA" id="ARBA00022574"/>
    </source>
</evidence>
<dbReference type="EMBL" id="HBIW01025569">
    <property type="protein sequence ID" value="CAE0706590.1"/>
    <property type="molecule type" value="Transcribed_RNA"/>
</dbReference>
<dbReference type="UniPathway" id="UPA00143"/>
<dbReference type="InterPro" id="IPR015943">
    <property type="entry name" value="WD40/YVTN_repeat-like_dom_sf"/>
</dbReference>
<comment type="catalytic activity">
    <reaction evidence="15">
        <text>S-ubiquitinyl-[E2 ubiquitin-conjugating enzyme]-L-cysteine + [acceptor protein]-L-lysine = [E2 ubiquitin-conjugating enzyme]-L-cysteine + N(6)-ubiquitinyl-[acceptor protein]-L-lysine.</text>
        <dbReference type="EC" id="2.3.2.27"/>
    </reaction>
</comment>
<evidence type="ECO:0000256" key="9">
    <source>
        <dbReference type="ARBA" id="ARBA00022763"/>
    </source>
</evidence>
<dbReference type="PANTHER" id="PTHR43995:SF1">
    <property type="entry name" value="PRE-MRNA-PROCESSING FACTOR 19"/>
    <property type="match status" value="1"/>
</dbReference>
<dbReference type="GO" id="GO:0071006">
    <property type="term" value="C:U2-type catalytic step 1 spliceosome"/>
    <property type="evidence" value="ECO:0007669"/>
    <property type="project" value="TreeGrafter"/>
</dbReference>
<dbReference type="GO" id="GO:0006281">
    <property type="term" value="P:DNA repair"/>
    <property type="evidence" value="ECO:0007669"/>
    <property type="project" value="UniProtKB-KW"/>
</dbReference>
<dbReference type="GO" id="GO:0000974">
    <property type="term" value="C:Prp19 complex"/>
    <property type="evidence" value="ECO:0007669"/>
    <property type="project" value="UniProtKB-UniRule"/>
</dbReference>
<feature type="repeat" description="WD" evidence="14">
    <location>
        <begin position="347"/>
        <end position="388"/>
    </location>
</feature>
<evidence type="ECO:0000256" key="10">
    <source>
        <dbReference type="ARBA" id="ARBA00022786"/>
    </source>
</evidence>
<dbReference type="SMART" id="SM00504">
    <property type="entry name" value="Ubox"/>
    <property type="match status" value="1"/>
</dbReference>
<dbReference type="InterPro" id="IPR036322">
    <property type="entry name" value="WD40_repeat_dom_sf"/>
</dbReference>
<dbReference type="GO" id="GO:0061630">
    <property type="term" value="F:ubiquitin protein ligase activity"/>
    <property type="evidence" value="ECO:0007669"/>
    <property type="project" value="UniProtKB-UniRule"/>
</dbReference>
<dbReference type="EC" id="2.3.2.27" evidence="15"/>
<dbReference type="EMBL" id="CAKKNE010000006">
    <property type="protein sequence ID" value="CAH0378562.1"/>
    <property type="molecule type" value="Genomic_DNA"/>
</dbReference>
<dbReference type="CDD" id="cd16656">
    <property type="entry name" value="RING-Ubox_PRP19"/>
    <property type="match status" value="1"/>
</dbReference>
<organism evidence="17">
    <name type="scientific">Pelagomonas calceolata</name>
    <dbReference type="NCBI Taxonomy" id="35677"/>
    <lineage>
        <taxon>Eukaryota</taxon>
        <taxon>Sar</taxon>
        <taxon>Stramenopiles</taxon>
        <taxon>Ochrophyta</taxon>
        <taxon>Pelagophyceae</taxon>
        <taxon>Pelagomonadales</taxon>
        <taxon>Pelagomonadaceae</taxon>
        <taxon>Pelagomonas</taxon>
    </lineage>
</organism>
<evidence type="ECO:0000256" key="2">
    <source>
        <dbReference type="ARBA" id="ARBA00004906"/>
    </source>
</evidence>
<evidence type="ECO:0000313" key="18">
    <source>
        <dbReference type="EMBL" id="CAH0378562.1"/>
    </source>
</evidence>
<evidence type="ECO:0000256" key="8">
    <source>
        <dbReference type="ARBA" id="ARBA00022737"/>
    </source>
</evidence>
<keyword evidence="4 14" id="KW-0853">WD repeat</keyword>
<dbReference type="InterPro" id="IPR003613">
    <property type="entry name" value="Ubox_domain"/>
</dbReference>
<dbReference type="SMART" id="SM00320">
    <property type="entry name" value="WD40"/>
    <property type="match status" value="3"/>
</dbReference>
<keyword evidence="19" id="KW-1185">Reference proteome</keyword>
<evidence type="ECO:0000256" key="14">
    <source>
        <dbReference type="PROSITE-ProRule" id="PRU00221"/>
    </source>
</evidence>
<keyword evidence="8" id="KW-0677">Repeat</keyword>
<dbReference type="SUPFAM" id="SSF50978">
    <property type="entry name" value="WD40 repeat-like"/>
    <property type="match status" value="1"/>
</dbReference>
<dbReference type="PROSITE" id="PS51698">
    <property type="entry name" value="U_BOX"/>
    <property type="match status" value="1"/>
</dbReference>
<dbReference type="GO" id="GO:0005737">
    <property type="term" value="C:cytoplasm"/>
    <property type="evidence" value="ECO:0007669"/>
    <property type="project" value="TreeGrafter"/>
</dbReference>
<proteinExistence type="inferred from homology"/>
<dbReference type="InterPro" id="IPR013915">
    <property type="entry name" value="Prp19_cc"/>
</dbReference>
<dbReference type="Proteomes" id="UP000789595">
    <property type="component" value="Unassembled WGS sequence"/>
</dbReference>
<keyword evidence="5 15" id="KW-0507">mRNA processing</keyword>
<comment type="subcellular location">
    <subcellularLocation>
        <location evidence="1 15">Nucleus</location>
    </subcellularLocation>
</comment>
<keyword evidence="6 15" id="KW-0808">Transferase</keyword>
<evidence type="ECO:0000256" key="11">
    <source>
        <dbReference type="ARBA" id="ARBA00023187"/>
    </source>
</evidence>
<name>A0A7S4A7T4_9STRA</name>
<reference evidence="17" key="1">
    <citation type="submission" date="2021-01" db="EMBL/GenBank/DDBJ databases">
        <authorList>
            <person name="Corre E."/>
            <person name="Pelletier E."/>
            <person name="Niang G."/>
            <person name="Scheremetjew M."/>
            <person name="Finn R."/>
            <person name="Kale V."/>
            <person name="Holt S."/>
            <person name="Cochrane G."/>
            <person name="Meng A."/>
            <person name="Brown T."/>
            <person name="Cohen L."/>
        </authorList>
    </citation>
    <scope>NUCLEOTIDE SEQUENCE</scope>
    <source>
        <strain evidence="17">CCMP1756</strain>
    </source>
</reference>
<dbReference type="FunFam" id="3.30.40.10:FF:000027">
    <property type="entry name" value="Pre-mRNA-processing factor 19, putative"/>
    <property type="match status" value="1"/>
</dbReference>
<sequence length="459" mass="49001">MYCAISGEVPQQPVVSRKTGHLFERRLIEKALQASENRCPVTGEELKPEDLLPVACDLAQRPRPLSATSLPAMLAMFQNEWDDLVVESHATRKQLHATRRELSHALYQHDAACRVIARLTKERDDALALARSGQGVVVTQQVDQAALEQAYACLQDYWKATSKTRKKRKAPAQLASASQIKTWSPQKPAKVLGSASGLAHDVKSGSTLVWGPQGIAYCSSAKKPLVVDKPTSGACFLPQGLLTCGDNITIYSSSMEEQGTIQGTYQSVDAHNTGKYAVALKATGAWSLISLEAKTVLAESSVDPGDAATSSIKFHPDGMIVAAAISTNGAHRVKVWEVKDQKPVHAFDGHSAPISSVAFSENGYHLASCDEGGTVKLWDLRKLKELKSFQVDGAGASVAFDSSGKYLVVSTTTNVVVREVKPWSDLVSVETSSIGACFLTDAQGVVAVDGGGGLVSIGK</sequence>
<dbReference type="InterPro" id="IPR013083">
    <property type="entry name" value="Znf_RING/FYVE/PHD"/>
</dbReference>
<evidence type="ECO:0000256" key="5">
    <source>
        <dbReference type="ARBA" id="ARBA00022664"/>
    </source>
</evidence>
<evidence type="ECO:0000259" key="16">
    <source>
        <dbReference type="PROSITE" id="PS51698"/>
    </source>
</evidence>
<keyword evidence="9 15" id="KW-0227">DNA damage</keyword>
<comment type="function">
    <text evidence="15">Ubiquitin-protein ligase which is mainly involved pre-mRNA splicing and DNA repair. Required for pre-mRNA splicing as component of the spliceosome.</text>
</comment>
<dbReference type="Pfam" id="PF00400">
    <property type="entry name" value="WD40"/>
    <property type="match status" value="1"/>
</dbReference>
<keyword evidence="7 15" id="KW-0747">Spliceosome</keyword>
<keyword evidence="11 15" id="KW-0508">mRNA splicing</keyword>
<dbReference type="Gene3D" id="3.30.40.10">
    <property type="entry name" value="Zinc/RING finger domain, C3HC4 (zinc finger)"/>
    <property type="match status" value="1"/>
</dbReference>
<keyword evidence="12 15" id="KW-0234">DNA repair</keyword>
<dbReference type="PROSITE" id="PS50082">
    <property type="entry name" value="WD_REPEATS_2"/>
    <property type="match status" value="1"/>
</dbReference>
<evidence type="ECO:0000256" key="3">
    <source>
        <dbReference type="ARBA" id="ARBA00006388"/>
    </source>
</evidence>